<dbReference type="EMBL" id="LXQA011275712">
    <property type="protein sequence ID" value="MCI91569.1"/>
    <property type="molecule type" value="Genomic_DNA"/>
</dbReference>
<comment type="caution">
    <text evidence="1">The sequence shown here is derived from an EMBL/GenBank/DDBJ whole genome shotgun (WGS) entry which is preliminary data.</text>
</comment>
<reference evidence="1 2" key="1">
    <citation type="journal article" date="2018" name="Front. Plant Sci.">
        <title>Red Clover (Trifolium pratense) and Zigzag Clover (T. medium) - A Picture of Genomic Similarities and Differences.</title>
        <authorList>
            <person name="Dluhosova J."/>
            <person name="Istvanek J."/>
            <person name="Nedelnik J."/>
            <person name="Repkova J."/>
        </authorList>
    </citation>
    <scope>NUCLEOTIDE SEQUENCE [LARGE SCALE GENOMIC DNA]</scope>
    <source>
        <strain evidence="2">cv. 10/8</strain>
        <tissue evidence="1">Leaf</tissue>
    </source>
</reference>
<accession>A0A392VVR3</accession>
<protein>
    <submittedName>
        <fullName evidence="1">Uncharacterized protein</fullName>
    </submittedName>
</protein>
<dbReference type="Proteomes" id="UP000265520">
    <property type="component" value="Unassembled WGS sequence"/>
</dbReference>
<sequence>RKTVGLEGEGVVLKPLEVLQGAQRTKLVRTYMSHTDDQSWAAQGVVATVINGEAVPFESSFK</sequence>
<proteinExistence type="predicted"/>
<keyword evidence="2" id="KW-1185">Reference proteome</keyword>
<dbReference type="AlphaFoldDB" id="A0A392VVR3"/>
<name>A0A392VVR3_9FABA</name>
<evidence type="ECO:0000313" key="2">
    <source>
        <dbReference type="Proteomes" id="UP000265520"/>
    </source>
</evidence>
<feature type="non-terminal residue" evidence="1">
    <location>
        <position position="1"/>
    </location>
</feature>
<evidence type="ECO:0000313" key="1">
    <source>
        <dbReference type="EMBL" id="MCI91569.1"/>
    </source>
</evidence>
<organism evidence="1 2">
    <name type="scientific">Trifolium medium</name>
    <dbReference type="NCBI Taxonomy" id="97028"/>
    <lineage>
        <taxon>Eukaryota</taxon>
        <taxon>Viridiplantae</taxon>
        <taxon>Streptophyta</taxon>
        <taxon>Embryophyta</taxon>
        <taxon>Tracheophyta</taxon>
        <taxon>Spermatophyta</taxon>
        <taxon>Magnoliopsida</taxon>
        <taxon>eudicotyledons</taxon>
        <taxon>Gunneridae</taxon>
        <taxon>Pentapetalae</taxon>
        <taxon>rosids</taxon>
        <taxon>fabids</taxon>
        <taxon>Fabales</taxon>
        <taxon>Fabaceae</taxon>
        <taxon>Papilionoideae</taxon>
        <taxon>50 kb inversion clade</taxon>
        <taxon>NPAAA clade</taxon>
        <taxon>Hologalegina</taxon>
        <taxon>IRL clade</taxon>
        <taxon>Trifolieae</taxon>
        <taxon>Trifolium</taxon>
    </lineage>
</organism>